<name>A0AAN4YPB3_ASPOZ</name>
<dbReference type="GO" id="GO:0003924">
    <property type="term" value="F:GTPase activity"/>
    <property type="evidence" value="ECO:0007669"/>
    <property type="project" value="TreeGrafter"/>
</dbReference>
<dbReference type="GO" id="GO:0005634">
    <property type="term" value="C:nucleus"/>
    <property type="evidence" value="ECO:0007669"/>
    <property type="project" value="InterPro"/>
</dbReference>
<dbReference type="Proteomes" id="UP001165205">
    <property type="component" value="Unassembled WGS sequence"/>
</dbReference>
<dbReference type="GO" id="GO:0005525">
    <property type="term" value="F:GTP binding"/>
    <property type="evidence" value="ECO:0007669"/>
    <property type="project" value="TreeGrafter"/>
</dbReference>
<accession>A0AAN4YPB3</accession>
<feature type="compositionally biased region" description="Polar residues" evidence="1">
    <location>
        <begin position="1135"/>
        <end position="1144"/>
    </location>
</feature>
<feature type="compositionally biased region" description="Polar residues" evidence="1">
    <location>
        <begin position="1203"/>
        <end position="1216"/>
    </location>
</feature>
<sequence length="1631" mass="182391">MIDVAKIADIVLLMIDGNYGFEMETMEFLNVLSSSGMPGNVFGILTHLDLFKKQSTLRMAKKRLKHRFWSELYNGAKLFYLSGVVNGRYPDREIHNLSRFLSVMKNPRPLVWRNSHPYALADRFLDITPPTQIEENPKCDRTVALYGYLRGTNFSAQGARVHVPGVGDLTVSGIESLPDPCPTPFMDQQMAKASGKASKRRLGEKQKLLFAPMSDVGGVLVDKDAVYIDVKTSNFNKGEDESEDEDRGLGEQLVVGLQGERKLLGEADGGVRLFRGGEAIEKADDEEEGAGRKHRRHARFMDGEGDHAEEDEGFESAEDDDEDELEDESDDENIDVSAPADFEASFREKQEGKSRHDEGDIAFADSDSDLGSISSVEDQVLESDGEEDLDEDDDDDDEDGAVRWKEKMLDNAKALHAKRPKYRVADLSRMMYDESITPLDVIRRWSGKDEEEDADGEIEEDADDFFKKTNNEKEEQSEYRAIPEFDYEELERKWRDEEMIESLRSRFATARLSGDGDDDDSDVDDAFDEDDEGDGDFEDLETGEVFNGISDEKEQEEGSGDEGSVDLEAERERNAKKKEELRLRFEEEDREGFANSKDNSRQDGGGDEEFGEDEWYDAQKAKLQKQLDINRAEFDTLDPASRARAEGFKAGTYARIVLENVPCEFATKFNPRYPVIVGGLAPTEDRFGYVQIRIKRHRWHKKILKSNDPLIFSLGWRRFQTLPMYSTSDNRTRNRMLKYTPEHMHCFGTFYGPLVAPNTGFCCVQSFSNKAPGFRIAATGVVLSVDEHTDIVKKLKLTGTPYKIFKNTAFIKDMFNSSLEIAKFEGTAIRTVSGIRGQVKRALSKPEGCFRATFEDKILMSDIVFLRAWYPIKPHRFYNPVTNLLDLEEDSAGDSGWKGMRLTGEVRREKGIPTPLQKDSAYRPIERQERHFNPLRVPRQLAKDLPFKSQITKMKPRKDQTYMQKRAVVLGGEEKKARDLMQKLTTMRNDKQARRAAKQEERRQVYRAKVADSLEKKEAREKRERDDYWRREGKKRKNTDEDGGGGGKKRKLDCSALGIEDHLYGSRTPATARQLIILVQLRDLPFVYIATAVSRRSSWTEPPRFPVFTAASCAIRCPSVRMSGLPHLHGRQHVQHTQPSSLQYDTKHPMNDRLDSTNSGQHSNHASEPQPSIVPASTTVEPTSEYTLHVASSRAPTPASPTGVVSHSQESSSKGYPTTRSRSSPDRSQIRPRYTQITIGDALDRKQAASKPSVSSVHNNNFTAVPEPPSPSGIAAGHKRSATGFIKPLVEDQPSSSSGTISERRRSKSINSAGHGNRIAAGSQNKLPLDLLHGDRSSSTPATERFERIGRGGDIQGLMEPGSPGAITSMSVPDTLPRSHLYSINDPMRLSPTARSEDSAPSLKSDPRKSHTPLSSLPSFAKLAPPADIIPRSDSSRRRRPNPNDPTSQTQNFPYPRHRRHHSQQSISTIKRNSSSETVLVPETPPLRPLPYNGLSSQQSHSQNSSMEQDAIETLLFMSSPGPSGYCSNSQPSRSQPNHTHSSITPTQTKHSAPGSQDTHITVDTAPPPPGYRGSGVGLEAQAGDEIDRLLDQMDSDSEDEKNYPSGHSNSVSTRSTPSGGSHGRNPLFGS</sequence>
<feature type="compositionally biased region" description="Basic and acidic residues" evidence="1">
    <location>
        <begin position="464"/>
        <end position="480"/>
    </location>
</feature>
<protein>
    <submittedName>
        <fullName evidence="4">Unnamed protein product</fullName>
    </submittedName>
</protein>
<dbReference type="GO" id="GO:0034511">
    <property type="term" value="F:U3 snoRNA binding"/>
    <property type="evidence" value="ECO:0007669"/>
    <property type="project" value="TreeGrafter"/>
</dbReference>
<dbReference type="SMART" id="SM00785">
    <property type="entry name" value="AARP2CN"/>
    <property type="match status" value="1"/>
</dbReference>
<dbReference type="SMART" id="SM01362">
    <property type="entry name" value="DUF663"/>
    <property type="match status" value="1"/>
</dbReference>
<dbReference type="Pfam" id="PF08142">
    <property type="entry name" value="AARP2CN"/>
    <property type="match status" value="1"/>
</dbReference>
<feature type="region of interest" description="Disordered" evidence="1">
    <location>
        <begin position="508"/>
        <end position="611"/>
    </location>
</feature>
<dbReference type="PANTHER" id="PTHR12858:SF2">
    <property type="entry name" value="RIBOSOME BIOGENESIS PROTEIN BMS1 HOMOLOG"/>
    <property type="match status" value="1"/>
</dbReference>
<dbReference type="InterPro" id="IPR039761">
    <property type="entry name" value="Bms1/Tsr1"/>
</dbReference>
<feature type="domain" description="AARP2CN" evidence="2">
    <location>
        <begin position="93"/>
        <end position="181"/>
    </location>
</feature>
<proteinExistence type="predicted"/>
<feature type="compositionally biased region" description="Acidic residues" evidence="1">
    <location>
        <begin position="449"/>
        <end position="463"/>
    </location>
</feature>
<evidence type="ECO:0000259" key="2">
    <source>
        <dbReference type="SMART" id="SM00785"/>
    </source>
</evidence>
<reference evidence="4" key="1">
    <citation type="submission" date="2023-04" db="EMBL/GenBank/DDBJ databases">
        <title>Aspergillus oryzae NBRC 4228.</title>
        <authorList>
            <person name="Ichikawa N."/>
            <person name="Sato H."/>
            <person name="Tonouchi N."/>
        </authorList>
    </citation>
    <scope>NUCLEOTIDE SEQUENCE</scope>
    <source>
        <strain evidence="4">NBRC 4228</strain>
    </source>
</reference>
<evidence type="ECO:0000259" key="3">
    <source>
        <dbReference type="SMART" id="SM01362"/>
    </source>
</evidence>
<dbReference type="InterPro" id="IPR007034">
    <property type="entry name" value="BMS1_TSR1_C"/>
</dbReference>
<evidence type="ECO:0000256" key="1">
    <source>
        <dbReference type="SAM" id="MobiDB-lite"/>
    </source>
</evidence>
<dbReference type="InterPro" id="IPR012948">
    <property type="entry name" value="AARP2CN"/>
</dbReference>
<gene>
    <name evidence="4" type="ORF">Aory04_000907200</name>
</gene>
<dbReference type="GO" id="GO:0000479">
    <property type="term" value="P:endonucleolytic cleavage of tricistronic rRNA transcript (SSU-rRNA, 5.8S rRNA, LSU-rRNA)"/>
    <property type="evidence" value="ECO:0007669"/>
    <property type="project" value="TreeGrafter"/>
</dbReference>
<feature type="compositionally biased region" description="Acidic residues" evidence="1">
    <location>
        <begin position="515"/>
        <end position="542"/>
    </location>
</feature>
<dbReference type="Pfam" id="PF04950">
    <property type="entry name" value="RIBIOP_C"/>
    <property type="match status" value="1"/>
</dbReference>
<dbReference type="Gene3D" id="3.40.50.300">
    <property type="entry name" value="P-loop containing nucleotide triphosphate hydrolases"/>
    <property type="match status" value="1"/>
</dbReference>
<feature type="region of interest" description="Disordered" evidence="1">
    <location>
        <begin position="1130"/>
        <end position="1631"/>
    </location>
</feature>
<dbReference type="GO" id="GO:0030686">
    <property type="term" value="C:90S preribosome"/>
    <property type="evidence" value="ECO:0007669"/>
    <property type="project" value="TreeGrafter"/>
</dbReference>
<organism evidence="4 5">
    <name type="scientific">Aspergillus oryzae</name>
    <name type="common">Yellow koji mold</name>
    <dbReference type="NCBI Taxonomy" id="5062"/>
    <lineage>
        <taxon>Eukaryota</taxon>
        <taxon>Fungi</taxon>
        <taxon>Dikarya</taxon>
        <taxon>Ascomycota</taxon>
        <taxon>Pezizomycotina</taxon>
        <taxon>Eurotiomycetes</taxon>
        <taxon>Eurotiomycetidae</taxon>
        <taxon>Eurotiales</taxon>
        <taxon>Aspergillaceae</taxon>
        <taxon>Aspergillus</taxon>
        <taxon>Aspergillus subgen. Circumdati</taxon>
    </lineage>
</organism>
<feature type="compositionally biased region" description="Polar residues" evidence="1">
    <location>
        <begin position="1464"/>
        <end position="1478"/>
    </location>
</feature>
<feature type="compositionally biased region" description="Acidic residues" evidence="1">
    <location>
        <begin position="307"/>
        <end position="334"/>
    </location>
</feature>
<feature type="region of interest" description="Disordered" evidence="1">
    <location>
        <begin position="278"/>
        <end position="403"/>
    </location>
</feature>
<feature type="compositionally biased region" description="Polar residues" evidence="1">
    <location>
        <begin position="1526"/>
        <end position="1562"/>
    </location>
</feature>
<feature type="compositionally biased region" description="Polar residues" evidence="1">
    <location>
        <begin position="1156"/>
        <end position="1186"/>
    </location>
</feature>
<dbReference type="InterPro" id="IPR027417">
    <property type="entry name" value="P-loop_NTPase"/>
</dbReference>
<evidence type="ECO:0000313" key="5">
    <source>
        <dbReference type="Proteomes" id="UP001165205"/>
    </source>
</evidence>
<feature type="compositionally biased region" description="Basic and acidic residues" evidence="1">
    <location>
        <begin position="568"/>
        <end position="587"/>
    </location>
</feature>
<feature type="compositionally biased region" description="Polar residues" evidence="1">
    <location>
        <begin position="1250"/>
        <end position="1263"/>
    </location>
</feature>
<feature type="region of interest" description="Disordered" evidence="1">
    <location>
        <begin position="985"/>
        <end position="1004"/>
    </location>
</feature>
<feature type="compositionally biased region" description="Basic and acidic residues" evidence="1">
    <location>
        <begin position="1145"/>
        <end position="1155"/>
    </location>
</feature>
<dbReference type="EMBL" id="BSYA01000120">
    <property type="protein sequence ID" value="GMG33562.1"/>
    <property type="molecule type" value="Genomic_DNA"/>
</dbReference>
<feature type="compositionally biased region" description="Acidic residues" evidence="1">
    <location>
        <begin position="379"/>
        <end position="399"/>
    </location>
</feature>
<dbReference type="GO" id="GO:0000462">
    <property type="term" value="P:maturation of SSU-rRNA from tricistronic rRNA transcript (SSU-rRNA, 5.8S rRNA, LSU-rRNA)"/>
    <property type="evidence" value="ECO:0007669"/>
    <property type="project" value="TreeGrafter"/>
</dbReference>
<dbReference type="PANTHER" id="PTHR12858">
    <property type="entry name" value="RIBOSOME BIOGENESIS PROTEIN"/>
    <property type="match status" value="1"/>
</dbReference>
<feature type="domain" description="Ribosome biogenesis protein BMS1/TSR1 C-terminal" evidence="3">
    <location>
        <begin position="564"/>
        <end position="872"/>
    </location>
</feature>
<evidence type="ECO:0000313" key="4">
    <source>
        <dbReference type="EMBL" id="GMG33562.1"/>
    </source>
</evidence>
<feature type="compositionally biased region" description="Low complexity" evidence="1">
    <location>
        <begin position="1496"/>
        <end position="1506"/>
    </location>
</feature>
<feature type="compositionally biased region" description="Polar residues" evidence="1">
    <location>
        <begin position="1606"/>
        <end position="1620"/>
    </location>
</feature>
<feature type="compositionally biased region" description="Basic and acidic residues" evidence="1">
    <location>
        <begin position="988"/>
        <end position="1004"/>
    </location>
</feature>
<feature type="region of interest" description="Disordered" evidence="1">
    <location>
        <begin position="447"/>
        <end position="480"/>
    </location>
</feature>
<feature type="compositionally biased region" description="Acidic residues" evidence="1">
    <location>
        <begin position="553"/>
        <end position="567"/>
    </location>
</feature>
<feature type="compositionally biased region" description="Basic and acidic residues" evidence="1">
    <location>
        <begin position="344"/>
        <end position="359"/>
    </location>
</feature>
<comment type="caution">
    <text evidence="4">The sequence shown here is derived from an EMBL/GenBank/DDBJ whole genome shotgun (WGS) entry which is preliminary data.</text>
</comment>